<keyword evidence="15" id="KW-1185">Reference proteome</keyword>
<dbReference type="FunFam" id="3.40.50.300:FF:000326">
    <property type="entry name" value="P-loop containing nucleoside triphosphate hydrolase"/>
    <property type="match status" value="1"/>
</dbReference>
<keyword evidence="8" id="KW-0347">Helicase</keyword>
<evidence type="ECO:0000256" key="5">
    <source>
        <dbReference type="ARBA" id="ARBA00022490"/>
    </source>
</evidence>
<accession>A0A1L0CS15</accession>
<feature type="domain" description="DNA2/NAM7 helicase-like C-terminal" evidence="12">
    <location>
        <begin position="457"/>
        <end position="668"/>
    </location>
</feature>
<proteinExistence type="inferred from homology"/>
<dbReference type="CDD" id="cd18808">
    <property type="entry name" value="SF1_C_Upf1"/>
    <property type="match status" value="1"/>
</dbReference>
<name>A0A1L0CS15_9ASCO</name>
<dbReference type="GO" id="GO:0043601">
    <property type="term" value="C:nuclear replisome"/>
    <property type="evidence" value="ECO:0007669"/>
    <property type="project" value="EnsemblFungi"/>
</dbReference>
<dbReference type="Gene3D" id="2.40.30.270">
    <property type="match status" value="1"/>
</dbReference>
<dbReference type="Gene3D" id="3.40.50.300">
    <property type="entry name" value="P-loop containing nucleotide triphosphate hydrolases"/>
    <property type="match status" value="2"/>
</dbReference>
<evidence type="ECO:0000259" key="12">
    <source>
        <dbReference type="Pfam" id="PF13087"/>
    </source>
</evidence>
<keyword evidence="9" id="KW-0067">ATP-binding</keyword>
<dbReference type="InterPro" id="IPR050534">
    <property type="entry name" value="Coronavir_polyprotein_1ab"/>
</dbReference>
<dbReference type="AlphaFoldDB" id="A0A1L0CS15"/>
<dbReference type="InterPro" id="IPR047187">
    <property type="entry name" value="SF1_C_Upf1"/>
</dbReference>
<keyword evidence="6" id="KW-0547">Nucleotide-binding</keyword>
<dbReference type="GO" id="GO:0003723">
    <property type="term" value="F:RNA binding"/>
    <property type="evidence" value="ECO:0007669"/>
    <property type="project" value="InterPro"/>
</dbReference>
<evidence type="ECO:0000256" key="10">
    <source>
        <dbReference type="ARBA" id="ARBA00023242"/>
    </source>
</evidence>
<gene>
    <name evidence="14" type="ORF">HGUI_03562</name>
</gene>
<dbReference type="GO" id="GO:0005737">
    <property type="term" value="C:cytoplasm"/>
    <property type="evidence" value="ECO:0007669"/>
    <property type="project" value="UniProtKB-SubCell"/>
</dbReference>
<comment type="subcellular location">
    <subcellularLocation>
        <location evidence="2">Cytoplasm</location>
    </subcellularLocation>
    <subcellularLocation>
        <location evidence="1">Nucleus</location>
    </subcellularLocation>
</comment>
<evidence type="ECO:0000256" key="2">
    <source>
        <dbReference type="ARBA" id="ARBA00004496"/>
    </source>
</evidence>
<evidence type="ECO:0000256" key="8">
    <source>
        <dbReference type="ARBA" id="ARBA00022806"/>
    </source>
</evidence>
<evidence type="ECO:0000256" key="3">
    <source>
        <dbReference type="ARBA" id="ARBA00007913"/>
    </source>
</evidence>
<dbReference type="InterPro" id="IPR004483">
    <property type="entry name" value="SMUBP-2/Hcs1-like"/>
</dbReference>
<evidence type="ECO:0000256" key="9">
    <source>
        <dbReference type="ARBA" id="ARBA00022840"/>
    </source>
</evidence>
<feature type="domain" description="DNA2/NAM7 helicase helicase" evidence="11">
    <location>
        <begin position="201"/>
        <end position="441"/>
    </location>
</feature>
<evidence type="ECO:0000313" key="15">
    <source>
        <dbReference type="Proteomes" id="UP000183365"/>
    </source>
</evidence>
<dbReference type="PANTHER" id="PTHR43788:SF8">
    <property type="entry name" value="DNA-BINDING PROTEIN SMUBP-2"/>
    <property type="match status" value="1"/>
</dbReference>
<reference evidence="15" key="1">
    <citation type="submission" date="2016-11" db="EMBL/GenBank/DDBJ databases">
        <authorList>
            <person name="Guldener U."/>
        </authorList>
    </citation>
    <scope>NUCLEOTIDE SEQUENCE [LARGE SCALE GENOMIC DNA]</scope>
</reference>
<protein>
    <recommendedName>
        <fullName evidence="4">DNA helicase</fullName>
        <ecNumber evidence="4">3.6.4.12</ecNumber>
    </recommendedName>
</protein>
<dbReference type="GO" id="GO:0003677">
    <property type="term" value="F:DNA binding"/>
    <property type="evidence" value="ECO:0007669"/>
    <property type="project" value="InterPro"/>
</dbReference>
<dbReference type="PANTHER" id="PTHR43788">
    <property type="entry name" value="DNA2/NAM7 HELICASE FAMILY MEMBER"/>
    <property type="match status" value="1"/>
</dbReference>
<dbReference type="GO" id="GO:0006301">
    <property type="term" value="P:DNA damage tolerance"/>
    <property type="evidence" value="ECO:0007669"/>
    <property type="project" value="EnsemblFungi"/>
</dbReference>
<dbReference type="InterPro" id="IPR048761">
    <property type="entry name" value="SMUBP-2_HCS1_1B"/>
</dbReference>
<evidence type="ECO:0000259" key="11">
    <source>
        <dbReference type="Pfam" id="PF13086"/>
    </source>
</evidence>
<dbReference type="GO" id="GO:0005524">
    <property type="term" value="F:ATP binding"/>
    <property type="evidence" value="ECO:0007669"/>
    <property type="project" value="UniProtKB-KW"/>
</dbReference>
<feature type="domain" description="Helicase SMUBP-2/HCS1 1B" evidence="13">
    <location>
        <begin position="14"/>
        <end position="137"/>
    </location>
</feature>
<comment type="similarity">
    <text evidence="3">Belongs to the DNA2/NAM7 helicase family.</text>
</comment>
<keyword evidence="7" id="KW-0378">Hydrolase</keyword>
<sequence length="699" mass="79944">MLSNTFREALLCEQTEDVDQIKELLLENDSNFKQLEAIGFMARHLSVDSLSTGPGGKLLIKLLFNKDKDSMSSFNLKVGDIVILSKGSSNLKTCLSKLEIQGHVYRQSKDYITLIVDQDLDFVSELSDNNGFYFLIKTINEITYRKMFRTIDKLKMIEESEENHSLLIDVLLNRIDKDTLKSQLNYSSHHDKDISFFNSSLNDSQKNAVNFALNNPISIIHGPFACGKTSTIVEILEQINNSPEHKGKVMVCGPSNVSVDTILEKVSKNGNIKHGQLIRIGNPTRMHGNFSHSLDNMVNNGEEGTICKDIKSEINTLLRQSTKDNNKTRKKTPKPALRGKAKWNEIKLLRKDLSKREGRLVKDIVKNSKFIFATLHGSSNKQVLTLYDDECNVENGVETLIIDEVSQALEPQCWIPILDHMKYLKRIIFAGDNKQLPPTIKTLPSQSSANNKTFKALNTTIFDRLESIYDKAFISFLNTQYRMNERIMEFPSRQMYDGQVVSGDTNRHILLSDLCDDEISIESDEILNEPLLWYDTQCDLSFMEDQKIDGNNPKKNDIFNSKSNINEVYIALKHIERLIDVLHLKEEHIGIITPYQAQVQQMRFHINEKFPSIEIHTVDGFQGNEKECIILSLVRFNENNELGFVKDERRLNVAITRAKRQLCVIGNIETFSISKESNNFLKNWCAYIDAEAIIEYPEL</sequence>
<dbReference type="InterPro" id="IPR041679">
    <property type="entry name" value="DNA2/NAM7-like_C"/>
</dbReference>
<organism evidence="14 15">
    <name type="scientific">Hanseniaspora guilliermondii</name>
    <dbReference type="NCBI Taxonomy" id="56406"/>
    <lineage>
        <taxon>Eukaryota</taxon>
        <taxon>Fungi</taxon>
        <taxon>Dikarya</taxon>
        <taxon>Ascomycota</taxon>
        <taxon>Saccharomycotina</taxon>
        <taxon>Saccharomycetes</taxon>
        <taxon>Saccharomycodales</taxon>
        <taxon>Saccharomycodaceae</taxon>
        <taxon>Hanseniaspora</taxon>
    </lineage>
</organism>
<evidence type="ECO:0000313" key="14">
    <source>
        <dbReference type="EMBL" id="SGZ41361.1"/>
    </source>
</evidence>
<evidence type="ECO:0000256" key="7">
    <source>
        <dbReference type="ARBA" id="ARBA00022801"/>
    </source>
</evidence>
<evidence type="ECO:0000256" key="4">
    <source>
        <dbReference type="ARBA" id="ARBA00012551"/>
    </source>
</evidence>
<dbReference type="InterPro" id="IPR041677">
    <property type="entry name" value="DNA2/NAM7_AAA_11"/>
</dbReference>
<keyword evidence="10" id="KW-0539">Nucleus</keyword>
<dbReference type="EC" id="3.6.4.12" evidence="4"/>
<dbReference type="SUPFAM" id="SSF52540">
    <property type="entry name" value="P-loop containing nucleoside triphosphate hydrolases"/>
    <property type="match status" value="1"/>
</dbReference>
<dbReference type="GO" id="GO:0016787">
    <property type="term" value="F:hydrolase activity"/>
    <property type="evidence" value="ECO:0007669"/>
    <property type="project" value="UniProtKB-KW"/>
</dbReference>
<dbReference type="OrthoDB" id="6513042at2759"/>
<dbReference type="VEuPathDB" id="FungiDB:HGUI_03562"/>
<dbReference type="GO" id="GO:0043139">
    <property type="term" value="F:5'-3' DNA helicase activity"/>
    <property type="evidence" value="ECO:0007669"/>
    <property type="project" value="EnsemblFungi"/>
</dbReference>
<dbReference type="GO" id="GO:0033203">
    <property type="term" value="C:DNA helicase A complex"/>
    <property type="evidence" value="ECO:0007669"/>
    <property type="project" value="EnsemblFungi"/>
</dbReference>
<keyword evidence="5" id="KW-0963">Cytoplasm</keyword>
<dbReference type="NCBIfam" id="TIGR00376">
    <property type="entry name" value="IGHMBP2 family helicase"/>
    <property type="match status" value="1"/>
</dbReference>
<dbReference type="Pfam" id="PF13087">
    <property type="entry name" value="AAA_12"/>
    <property type="match status" value="1"/>
</dbReference>
<dbReference type="EMBL" id="FQNF01000097">
    <property type="protein sequence ID" value="SGZ41361.1"/>
    <property type="molecule type" value="Genomic_DNA"/>
</dbReference>
<evidence type="ECO:0000259" key="13">
    <source>
        <dbReference type="Pfam" id="PF21138"/>
    </source>
</evidence>
<evidence type="ECO:0000256" key="1">
    <source>
        <dbReference type="ARBA" id="ARBA00004123"/>
    </source>
</evidence>
<dbReference type="InterPro" id="IPR027417">
    <property type="entry name" value="P-loop_NTPase"/>
</dbReference>
<dbReference type="Proteomes" id="UP000183365">
    <property type="component" value="Unassembled WGS sequence"/>
</dbReference>
<dbReference type="Pfam" id="PF21138">
    <property type="entry name" value="SMUBP-2_HCS1_1B"/>
    <property type="match status" value="1"/>
</dbReference>
<dbReference type="Pfam" id="PF13086">
    <property type="entry name" value="AAA_11"/>
    <property type="match status" value="1"/>
</dbReference>
<evidence type="ECO:0000256" key="6">
    <source>
        <dbReference type="ARBA" id="ARBA00022741"/>
    </source>
</evidence>